<evidence type="ECO:0000256" key="1">
    <source>
        <dbReference type="ARBA" id="ARBA00007068"/>
    </source>
</evidence>
<organism evidence="2 3">
    <name type="scientific">Desulfotignum phosphitoxidans DSM 13687</name>
    <dbReference type="NCBI Taxonomy" id="1286635"/>
    <lineage>
        <taxon>Bacteria</taxon>
        <taxon>Pseudomonadati</taxon>
        <taxon>Thermodesulfobacteriota</taxon>
        <taxon>Desulfobacteria</taxon>
        <taxon>Desulfobacterales</taxon>
        <taxon>Desulfobacteraceae</taxon>
        <taxon>Desulfotignum</taxon>
    </lineage>
</organism>
<comment type="similarity">
    <text evidence="1">Belongs to the peptidase S58 family.</text>
</comment>
<keyword evidence="2" id="KW-0378">Hydrolase</keyword>
<accession>S0FZD0</accession>
<dbReference type="PANTHER" id="PTHR36512">
    <property type="entry name" value="D-AMINOPEPTIDASE"/>
    <property type="match status" value="1"/>
</dbReference>
<evidence type="ECO:0000313" key="3">
    <source>
        <dbReference type="Proteomes" id="UP000014216"/>
    </source>
</evidence>
<keyword evidence="3" id="KW-1185">Reference proteome</keyword>
<name>S0FZD0_9BACT</name>
<sequence>MSNKRFAFLKAAVGCLAHTSTRNQSYRGMSMKEIQINEIKGFKIGHAQNHDGGTGCTAIICEAGAFAGADVRGSGPASRESELLKPLSIAQQIHCVMLSGGSAYGLAAGDGAMQFLEEKGVGFDVGVGVVPLVCGASLFDLVVGDPTCRPDKKMGYKACEAAGTKQVAQGNVGAGTGATVGKFLGMDRMMKSGLGTFALEIDTVQCGAIVAVNALGDVIDYDTGRPIAGILTEDKTALASTREIMYKEIARQRDVFSGNTTIGCILTNAKLTKNQANKLAAVAHNGFAKAISPVHTSVDGDTIFVLATGEVDANLDALGVLSTEVMARAINEAARSAQPAYGLKTAADFLG</sequence>
<protein>
    <submittedName>
        <fullName evidence="2">L-aminopeptidase/D-esterase</fullName>
    </submittedName>
</protein>
<dbReference type="Pfam" id="PF03576">
    <property type="entry name" value="Peptidase_S58"/>
    <property type="match status" value="1"/>
</dbReference>
<dbReference type="SUPFAM" id="SSF56266">
    <property type="entry name" value="DmpA/ArgJ-like"/>
    <property type="match status" value="1"/>
</dbReference>
<dbReference type="Proteomes" id="UP000014216">
    <property type="component" value="Unassembled WGS sequence"/>
</dbReference>
<keyword evidence="2" id="KW-0645">Protease</keyword>
<dbReference type="InterPro" id="IPR016117">
    <property type="entry name" value="ArgJ-like_dom_sf"/>
</dbReference>
<gene>
    <name evidence="2" type="ORF">Dpo_3c01630</name>
</gene>
<comment type="caution">
    <text evidence="2">The sequence shown here is derived from an EMBL/GenBank/DDBJ whole genome shotgun (WGS) entry which is preliminary data.</text>
</comment>
<dbReference type="CDD" id="cd02252">
    <property type="entry name" value="nylC_like"/>
    <property type="match status" value="1"/>
</dbReference>
<dbReference type="AlphaFoldDB" id="S0FZD0"/>
<evidence type="ECO:0000313" key="2">
    <source>
        <dbReference type="EMBL" id="EMS80020.1"/>
    </source>
</evidence>
<dbReference type="EMBL" id="APJX01000003">
    <property type="protein sequence ID" value="EMS80020.1"/>
    <property type="molecule type" value="Genomic_DNA"/>
</dbReference>
<dbReference type="Gene3D" id="3.60.70.12">
    <property type="entry name" value="L-amino peptidase D-ALA esterase/amidase"/>
    <property type="match status" value="1"/>
</dbReference>
<dbReference type="GO" id="GO:0004177">
    <property type="term" value="F:aminopeptidase activity"/>
    <property type="evidence" value="ECO:0007669"/>
    <property type="project" value="UniProtKB-KW"/>
</dbReference>
<dbReference type="InterPro" id="IPR005321">
    <property type="entry name" value="Peptidase_S58_DmpA"/>
</dbReference>
<proteinExistence type="inferred from homology"/>
<dbReference type="PANTHER" id="PTHR36512:SF3">
    <property type="entry name" value="BLR5678 PROTEIN"/>
    <property type="match status" value="1"/>
</dbReference>
<reference evidence="2 3" key="1">
    <citation type="journal article" date="2013" name="Genome Announc.">
        <title>Draft Genome Sequence of Desulfotignum phosphitoxidans DSM 13687 Strain FiPS-3.</title>
        <authorList>
            <person name="Poehlein A."/>
            <person name="Daniel R."/>
            <person name="Simeonova D.D."/>
        </authorList>
    </citation>
    <scope>NUCLEOTIDE SEQUENCE [LARGE SCALE GENOMIC DNA]</scope>
    <source>
        <strain evidence="2 3">DSM 13687</strain>
    </source>
</reference>
<keyword evidence="2" id="KW-0031">Aminopeptidase</keyword>
<dbReference type="PATRIC" id="fig|1286635.3.peg.1727"/>